<evidence type="ECO:0008006" key="4">
    <source>
        <dbReference type="Google" id="ProtNLM"/>
    </source>
</evidence>
<keyword evidence="1" id="KW-0472">Membrane</keyword>
<gene>
    <name evidence="2" type="ORF">TZ00_14325</name>
</gene>
<feature type="transmembrane region" description="Helical" evidence="1">
    <location>
        <begin position="53"/>
        <end position="82"/>
    </location>
</feature>
<accession>A0ABR5CDH4</accession>
<keyword evidence="1" id="KW-1133">Transmembrane helix</keyword>
<evidence type="ECO:0000256" key="1">
    <source>
        <dbReference type="SAM" id="Phobius"/>
    </source>
</evidence>
<dbReference type="EMBL" id="JYFC01000006">
    <property type="protein sequence ID" value="KJC63674.1"/>
    <property type="molecule type" value="Genomic_DNA"/>
</dbReference>
<organism evidence="2 3">
    <name type="scientific">Agreia bicolorata</name>
    <dbReference type="NCBI Taxonomy" id="110935"/>
    <lineage>
        <taxon>Bacteria</taxon>
        <taxon>Bacillati</taxon>
        <taxon>Actinomycetota</taxon>
        <taxon>Actinomycetes</taxon>
        <taxon>Micrococcales</taxon>
        <taxon>Microbacteriaceae</taxon>
        <taxon>Agreia</taxon>
    </lineage>
</organism>
<reference evidence="2 3" key="1">
    <citation type="journal article" date="2001" name="Int. J. Syst. Evol. Microbiol.">
        <title>Agreia bicolorata gen. nov., sp. nov., to accommodate actinobacteria isolated from narrow reed grass infected by the nematode Heteroanguina graminophila.</title>
        <authorList>
            <person name="Evtushenko L.I."/>
            <person name="Dorofeeva L.V."/>
            <person name="Dobrovolskaya T.G."/>
            <person name="Streshinskaya G.M."/>
            <person name="Subbotin S.A."/>
            <person name="Tiedje J.M."/>
        </authorList>
    </citation>
    <scope>NUCLEOTIDE SEQUENCE [LARGE SCALE GENOMIC DNA]</scope>
    <source>
        <strain evidence="2 3">VKM Ac-1804</strain>
    </source>
</reference>
<name>A0ABR5CDH4_9MICO</name>
<keyword evidence="1" id="KW-0812">Transmembrane</keyword>
<evidence type="ECO:0000313" key="3">
    <source>
        <dbReference type="Proteomes" id="UP000032503"/>
    </source>
</evidence>
<keyword evidence="3" id="KW-1185">Reference proteome</keyword>
<evidence type="ECO:0000313" key="2">
    <source>
        <dbReference type="EMBL" id="KJC63674.1"/>
    </source>
</evidence>
<sequence>MTFASVKRILLVAAIVAVVVGSVAAVVSAAQPMSFAWIAYAPLSREVFNPNSTHLIAAPTIYALTVVALGLIAAAFWAGLVVGERRSRD</sequence>
<proteinExistence type="predicted"/>
<dbReference type="Proteomes" id="UP000032503">
    <property type="component" value="Unassembled WGS sequence"/>
</dbReference>
<comment type="caution">
    <text evidence="2">The sequence shown here is derived from an EMBL/GenBank/DDBJ whole genome shotgun (WGS) entry which is preliminary data.</text>
</comment>
<dbReference type="RefSeq" id="WP_044442649.1">
    <property type="nucleotide sequence ID" value="NZ_JYFC01000006.1"/>
</dbReference>
<protein>
    <recommendedName>
        <fullName evidence="4">Transmembrane protein</fullName>
    </recommendedName>
</protein>